<evidence type="ECO:0000256" key="10">
    <source>
        <dbReference type="SAM" id="Phobius"/>
    </source>
</evidence>
<evidence type="ECO:0000256" key="9">
    <source>
        <dbReference type="SAM" id="MobiDB-lite"/>
    </source>
</evidence>
<dbReference type="SMART" id="SM00382">
    <property type="entry name" value="AAA"/>
    <property type="match status" value="1"/>
</dbReference>
<dbReference type="Pfam" id="PF00005">
    <property type="entry name" value="ABC_tran"/>
    <property type="match status" value="1"/>
</dbReference>
<dbReference type="PROSITE" id="PS00211">
    <property type="entry name" value="ABC_TRANSPORTER_1"/>
    <property type="match status" value="1"/>
</dbReference>
<evidence type="ECO:0000256" key="1">
    <source>
        <dbReference type="ARBA" id="ARBA00004141"/>
    </source>
</evidence>
<keyword evidence="8 10" id="KW-0472">Membrane</keyword>
<keyword evidence="6" id="KW-0067">ATP-binding</keyword>
<evidence type="ECO:0000313" key="12">
    <source>
        <dbReference type="EMBL" id="KAK3107467.1"/>
    </source>
</evidence>
<dbReference type="Gene3D" id="3.40.50.300">
    <property type="entry name" value="P-loop containing nucleotide triphosphate hydrolases"/>
    <property type="match status" value="1"/>
</dbReference>
<dbReference type="SUPFAM" id="SSF52540">
    <property type="entry name" value="P-loop containing nucleoside triphosphate hydrolases"/>
    <property type="match status" value="1"/>
</dbReference>
<comment type="subcellular location">
    <subcellularLocation>
        <location evidence="1">Membrane</location>
        <topology evidence="1">Multi-pass membrane protein</topology>
    </subcellularLocation>
</comment>
<evidence type="ECO:0000256" key="2">
    <source>
        <dbReference type="ARBA" id="ARBA00005814"/>
    </source>
</evidence>
<dbReference type="GO" id="GO:0005886">
    <property type="term" value="C:plasma membrane"/>
    <property type="evidence" value="ECO:0007669"/>
    <property type="project" value="TreeGrafter"/>
</dbReference>
<keyword evidence="4 10" id="KW-0812">Transmembrane</keyword>
<dbReference type="PANTHER" id="PTHR48041:SF78">
    <property type="entry name" value="ABC TRANSPORTER EXPRESSED IN TRACHEA, ISOFORM A"/>
    <property type="match status" value="1"/>
</dbReference>
<dbReference type="InterPro" id="IPR027417">
    <property type="entry name" value="P-loop_NTPase"/>
</dbReference>
<dbReference type="GO" id="GO:0140359">
    <property type="term" value="F:ABC-type transporter activity"/>
    <property type="evidence" value="ECO:0007669"/>
    <property type="project" value="InterPro"/>
</dbReference>
<dbReference type="InterPro" id="IPR003439">
    <property type="entry name" value="ABC_transporter-like_ATP-bd"/>
</dbReference>
<evidence type="ECO:0000256" key="6">
    <source>
        <dbReference type="ARBA" id="ARBA00022840"/>
    </source>
</evidence>
<dbReference type="InterPro" id="IPR017871">
    <property type="entry name" value="ABC_transporter-like_CS"/>
</dbReference>
<dbReference type="InterPro" id="IPR050352">
    <property type="entry name" value="ABCG_transporters"/>
</dbReference>
<dbReference type="FunFam" id="3.40.50.300:FF:000891">
    <property type="entry name" value="ATP-binding cassette sub-family G member"/>
    <property type="match status" value="1"/>
</dbReference>
<dbReference type="PANTHER" id="PTHR48041">
    <property type="entry name" value="ABC TRANSPORTER G FAMILY MEMBER 28"/>
    <property type="match status" value="1"/>
</dbReference>
<comment type="caution">
    <text evidence="12">The sequence shown here is derived from an EMBL/GenBank/DDBJ whole genome shotgun (WGS) entry which is preliminary data.</text>
</comment>
<feature type="transmembrane region" description="Helical" evidence="10">
    <location>
        <begin position="641"/>
        <end position="663"/>
    </location>
</feature>
<comment type="similarity">
    <text evidence="2">Belongs to the ABC transporter superfamily. ABCG family. Eye pigment precursor importer (TC 3.A.1.204) subfamily.</text>
</comment>
<feature type="transmembrane region" description="Helical" evidence="10">
    <location>
        <begin position="530"/>
        <end position="552"/>
    </location>
</feature>
<feature type="transmembrane region" description="Helical" evidence="10">
    <location>
        <begin position="558"/>
        <end position="580"/>
    </location>
</feature>
<dbReference type="InterPro" id="IPR013525">
    <property type="entry name" value="ABC2_TM"/>
</dbReference>
<proteinExistence type="inferred from homology"/>
<dbReference type="GO" id="GO:0016887">
    <property type="term" value="F:ATP hydrolysis activity"/>
    <property type="evidence" value="ECO:0007669"/>
    <property type="project" value="InterPro"/>
</dbReference>
<feature type="transmembrane region" description="Helical" evidence="10">
    <location>
        <begin position="452"/>
        <end position="474"/>
    </location>
</feature>
<evidence type="ECO:0000256" key="5">
    <source>
        <dbReference type="ARBA" id="ARBA00022741"/>
    </source>
</evidence>
<dbReference type="AlphaFoldDB" id="A0AA88YW05"/>
<reference evidence="12" key="1">
    <citation type="submission" date="2019-08" db="EMBL/GenBank/DDBJ databases">
        <title>The improved chromosome-level genome for the pearl oyster Pinctada fucata martensii using PacBio sequencing and Hi-C.</title>
        <authorList>
            <person name="Zheng Z."/>
        </authorList>
    </citation>
    <scope>NUCLEOTIDE SEQUENCE</scope>
    <source>
        <strain evidence="12">ZZ-2019</strain>
        <tissue evidence="12">Adductor muscle</tissue>
    </source>
</reference>
<dbReference type="GO" id="GO:0005524">
    <property type="term" value="F:ATP binding"/>
    <property type="evidence" value="ECO:0007669"/>
    <property type="project" value="UniProtKB-KW"/>
</dbReference>
<evidence type="ECO:0000256" key="8">
    <source>
        <dbReference type="ARBA" id="ARBA00023136"/>
    </source>
</evidence>
<dbReference type="PROSITE" id="PS50893">
    <property type="entry name" value="ABC_TRANSPORTER_2"/>
    <property type="match status" value="1"/>
</dbReference>
<evidence type="ECO:0000256" key="4">
    <source>
        <dbReference type="ARBA" id="ARBA00022692"/>
    </source>
</evidence>
<dbReference type="CDD" id="cd03213">
    <property type="entry name" value="ABCG_EPDR"/>
    <property type="match status" value="1"/>
</dbReference>
<evidence type="ECO:0000313" key="13">
    <source>
        <dbReference type="Proteomes" id="UP001186944"/>
    </source>
</evidence>
<feature type="domain" description="ABC transporter" evidence="11">
    <location>
        <begin position="49"/>
        <end position="288"/>
    </location>
</feature>
<evidence type="ECO:0000256" key="3">
    <source>
        <dbReference type="ARBA" id="ARBA00022448"/>
    </source>
</evidence>
<organism evidence="12 13">
    <name type="scientific">Pinctada imbricata</name>
    <name type="common">Atlantic pearl-oyster</name>
    <name type="synonym">Pinctada martensii</name>
    <dbReference type="NCBI Taxonomy" id="66713"/>
    <lineage>
        <taxon>Eukaryota</taxon>
        <taxon>Metazoa</taxon>
        <taxon>Spiralia</taxon>
        <taxon>Lophotrochozoa</taxon>
        <taxon>Mollusca</taxon>
        <taxon>Bivalvia</taxon>
        <taxon>Autobranchia</taxon>
        <taxon>Pteriomorphia</taxon>
        <taxon>Pterioida</taxon>
        <taxon>Pterioidea</taxon>
        <taxon>Pteriidae</taxon>
        <taxon>Pinctada</taxon>
    </lineage>
</organism>
<keyword evidence="13" id="KW-1185">Reference proteome</keyword>
<accession>A0AA88YW05</accession>
<protein>
    <recommendedName>
        <fullName evidence="11">ABC transporter domain-containing protein</fullName>
    </recommendedName>
</protein>
<keyword evidence="7 10" id="KW-1133">Transmembrane helix</keyword>
<evidence type="ECO:0000259" key="11">
    <source>
        <dbReference type="PROSITE" id="PS50893"/>
    </source>
</evidence>
<name>A0AA88YW05_PINIB</name>
<dbReference type="EMBL" id="VSWD01000002">
    <property type="protein sequence ID" value="KAK3107467.1"/>
    <property type="molecule type" value="Genomic_DNA"/>
</dbReference>
<evidence type="ECO:0000256" key="7">
    <source>
        <dbReference type="ARBA" id="ARBA00022989"/>
    </source>
</evidence>
<sequence>MAELLCTHVHIPLSQGLAVGRSSSRKSSSESVNQARGSFCHFSGRKADIEFSNLLYRVQEGRHKGHKTILKSVSGKFCAGQLTAIMGPSGAGKSSLMNILAGYRTMNVSGRILVKNKERDLRVFRKISCYIMQDDHLLPHLSVEEAMMCSANLKLSESMSYGDKQEKVDEILETLGLLETKKTRTSNLSGGQRKRLSIALELVNNPPIMFFDEPTSGLDSASCFQCVSLLKALAAGGRTIICTIHQPSAKLFEMFDHLYMLAEGNCIYRGTIKDLLPYFQSVELICPPYHNPADYAMEVASGEYGQDKVEMLIAAVINGRCEKIAQNAREEEERMARQNSQATTPDSQASSTPTTPLSQPNGNSRHPNSTSNSNGSLPSKSMEIPDHENHKFPTSSFTQFRILFVRTFMSIVRDATLTRLRLISHLSVGIIIGLLYLGIGNEASKVLNNTSFLFFCMLFLMFAALMPTVMTFPIEMAVFVREHLNYWYSVKAYYLAKTFADMPFQIIFPLVYGSIVYWMTSQPNDFSRFIMFLTLATQTSLVAQSLGLLIGAATSLQVSVFLGPVTAIPILLFSGFFVNFDTIPVYLQWLSYISYVRYSFEGVLQAIYGFDRDELNCDESYCHYNSPDKVLKQLDVDNAKFYIDFIVLCAFFVILRIGCYFVLRWRVKAQR</sequence>
<gene>
    <name evidence="12" type="ORF">FSP39_015201</name>
</gene>
<feature type="region of interest" description="Disordered" evidence="9">
    <location>
        <begin position="328"/>
        <end position="390"/>
    </location>
</feature>
<dbReference type="Pfam" id="PF01061">
    <property type="entry name" value="ABC2_membrane"/>
    <property type="match status" value="1"/>
</dbReference>
<keyword evidence="3" id="KW-0813">Transport</keyword>
<keyword evidence="5" id="KW-0547">Nucleotide-binding</keyword>
<feature type="compositionally biased region" description="Polar residues" evidence="9">
    <location>
        <begin position="337"/>
        <end position="379"/>
    </location>
</feature>
<feature type="transmembrane region" description="Helical" evidence="10">
    <location>
        <begin position="422"/>
        <end position="440"/>
    </location>
</feature>
<dbReference type="Proteomes" id="UP001186944">
    <property type="component" value="Unassembled WGS sequence"/>
</dbReference>
<dbReference type="InterPro" id="IPR003593">
    <property type="entry name" value="AAA+_ATPase"/>
</dbReference>